<evidence type="ECO:0000313" key="3">
    <source>
        <dbReference type="Proteomes" id="UP001189429"/>
    </source>
</evidence>
<reference evidence="2" key="1">
    <citation type="submission" date="2023-10" db="EMBL/GenBank/DDBJ databases">
        <authorList>
            <person name="Chen Y."/>
            <person name="Shah S."/>
            <person name="Dougan E. K."/>
            <person name="Thang M."/>
            <person name="Chan C."/>
        </authorList>
    </citation>
    <scope>NUCLEOTIDE SEQUENCE [LARGE SCALE GENOMIC DNA]</scope>
</reference>
<feature type="region of interest" description="Disordered" evidence="1">
    <location>
        <begin position="1"/>
        <end position="88"/>
    </location>
</feature>
<accession>A0ABN9QAZ7</accession>
<gene>
    <name evidence="2" type="ORF">PCOR1329_LOCUS9448</name>
</gene>
<organism evidence="2 3">
    <name type="scientific">Prorocentrum cordatum</name>
    <dbReference type="NCBI Taxonomy" id="2364126"/>
    <lineage>
        <taxon>Eukaryota</taxon>
        <taxon>Sar</taxon>
        <taxon>Alveolata</taxon>
        <taxon>Dinophyceae</taxon>
        <taxon>Prorocentrales</taxon>
        <taxon>Prorocentraceae</taxon>
        <taxon>Prorocentrum</taxon>
    </lineage>
</organism>
<protein>
    <submittedName>
        <fullName evidence="2">Uncharacterized protein</fullName>
    </submittedName>
</protein>
<evidence type="ECO:0000256" key="1">
    <source>
        <dbReference type="SAM" id="MobiDB-lite"/>
    </source>
</evidence>
<dbReference type="Proteomes" id="UP001189429">
    <property type="component" value="Unassembled WGS sequence"/>
</dbReference>
<feature type="compositionally biased region" description="Basic and acidic residues" evidence="1">
    <location>
        <begin position="37"/>
        <end position="58"/>
    </location>
</feature>
<dbReference type="EMBL" id="CAUYUJ010002632">
    <property type="protein sequence ID" value="CAK0801661.1"/>
    <property type="molecule type" value="Genomic_DNA"/>
</dbReference>
<proteinExistence type="predicted"/>
<feature type="non-terminal residue" evidence="2">
    <location>
        <position position="1"/>
    </location>
</feature>
<comment type="caution">
    <text evidence="2">The sequence shown here is derived from an EMBL/GenBank/DDBJ whole genome shotgun (WGS) entry which is preliminary data.</text>
</comment>
<evidence type="ECO:0000313" key="2">
    <source>
        <dbReference type="EMBL" id="CAK0801661.1"/>
    </source>
</evidence>
<name>A0ABN9QAZ7_9DINO</name>
<keyword evidence="3" id="KW-1185">Reference proteome</keyword>
<sequence>GQARERGGGSRVRAQGGRRRRELQRREGTGLGLPCQRGEKWGKREREKAKVSGEEPRQAVHTPICCEPVEQPRSGAHASVRRQSAVDR</sequence>